<dbReference type="OMA" id="ICKSICF"/>
<dbReference type="CDD" id="cd14798">
    <property type="entry name" value="RX-CC_like"/>
    <property type="match status" value="1"/>
</dbReference>
<dbReference type="InterPro" id="IPR058922">
    <property type="entry name" value="WHD_DRP"/>
</dbReference>
<keyword evidence="2" id="KW-0433">Leucine-rich repeat</keyword>
<organism evidence="11 12">
    <name type="scientific">Sorghum bicolor</name>
    <name type="common">Sorghum</name>
    <name type="synonym">Sorghum vulgare</name>
    <dbReference type="NCBI Taxonomy" id="4558"/>
    <lineage>
        <taxon>Eukaryota</taxon>
        <taxon>Viridiplantae</taxon>
        <taxon>Streptophyta</taxon>
        <taxon>Embryophyta</taxon>
        <taxon>Tracheophyta</taxon>
        <taxon>Spermatophyta</taxon>
        <taxon>Magnoliopsida</taxon>
        <taxon>Liliopsida</taxon>
        <taxon>Poales</taxon>
        <taxon>Poaceae</taxon>
        <taxon>PACMAD clade</taxon>
        <taxon>Panicoideae</taxon>
        <taxon>Andropogonodae</taxon>
        <taxon>Andropogoneae</taxon>
        <taxon>Sorghinae</taxon>
        <taxon>Sorghum</taxon>
    </lineage>
</organism>
<dbReference type="InterPro" id="IPR027417">
    <property type="entry name" value="P-loop_NTPase"/>
</dbReference>
<dbReference type="InterPro" id="IPR044974">
    <property type="entry name" value="Disease_R_plants"/>
</dbReference>
<dbReference type="InterPro" id="IPR032675">
    <property type="entry name" value="LRR_dom_sf"/>
</dbReference>
<evidence type="ECO:0000256" key="3">
    <source>
        <dbReference type="ARBA" id="ARBA00022737"/>
    </source>
</evidence>
<dbReference type="FunFam" id="3.40.50.300:FF:001091">
    <property type="entry name" value="Probable disease resistance protein At1g61300"/>
    <property type="match status" value="1"/>
</dbReference>
<reference evidence="11" key="1">
    <citation type="journal article" date="2019" name="BMC Genomics">
        <title>A new reference genome for Sorghum bicolor reveals high levels of sequence similarity between sweet and grain genotypes: implications for the genetics of sugar metabolism.</title>
        <authorList>
            <person name="Cooper E.A."/>
            <person name="Brenton Z.W."/>
            <person name="Flinn B.S."/>
            <person name="Jenkins J."/>
            <person name="Shu S."/>
            <person name="Flowers D."/>
            <person name="Luo F."/>
            <person name="Wang Y."/>
            <person name="Xia P."/>
            <person name="Barry K."/>
            <person name="Daum C."/>
            <person name="Lipzen A."/>
            <person name="Yoshinaga Y."/>
            <person name="Schmutz J."/>
            <person name="Saski C."/>
            <person name="Vermerris W."/>
            <person name="Kresovich S."/>
        </authorList>
    </citation>
    <scope>NUCLEOTIDE SEQUENCE</scope>
</reference>
<feature type="domain" description="NB-ARC" evidence="7">
    <location>
        <begin position="195"/>
        <end position="343"/>
    </location>
</feature>
<dbReference type="Gene3D" id="1.10.10.10">
    <property type="entry name" value="Winged helix-like DNA-binding domain superfamily/Winged helix DNA-binding domain"/>
    <property type="match status" value="1"/>
</dbReference>
<dbReference type="Gene3D" id="3.80.10.10">
    <property type="entry name" value="Ribonuclease Inhibitor"/>
    <property type="match status" value="1"/>
</dbReference>
<keyword evidence="5" id="KW-0611">Plant defense</keyword>
<gene>
    <name evidence="11" type="ORF">BDA96_05G243800</name>
</gene>
<dbReference type="GO" id="GO:0043531">
    <property type="term" value="F:ADP binding"/>
    <property type="evidence" value="ECO:0007669"/>
    <property type="project" value="InterPro"/>
</dbReference>
<sequence>MAELVMGAMGSLIPKLGELLKEEYSLQTGVKERISNLTKELVVAQAALHKVADVPWDQLDEQVRLWACEVRESSYDMEDVVDTFLVRVQGPDSAEQEESLFKRLKKMVNFLKKTKVRRKISGDVKDIMSHLQVVTERCRRYKVHDIVVSPATRSTVDPRLHAMYNNVKYLVGIDKSREELISKLQPPQRDDVSNMKVKTVSIVGVGGLGKTTLAKAVYNKLKGDFNCGAFVPVGQNPSLEKLLKDILMDLDWRRRHELSTAVLDQRQLIDELRSFLETKRYFIVIDDLWEKQSWETIKLAIDDDNNCGGRILITTRKLEVAEKADYVYKLPPLPNDSSRKLFHTRINGDERKYVIDYKPDEICDDIIRKCGGIPLAIITMASLLVRKPRNKWSEICKSICFGGKDDEEAENTMRILSFSYYDLPAHLRTCLLYLSAFPEDSVIDKGSLVWMWVAEGFVHKIEGMRLFEIGEGYFNDLINRSMIQAVEYDYDDTIIIGCRVHDMVLDFIRSISRKENFFTILNNNQDTQLEKSVHRLANHNWTKGSSHQGNHTEMPKLRSFIALGCVIETWTPLCSFTYLRVVAIENYSATDGSSVRIEHLGRLLLLRFLSLRGTRIGRIPEGIGALSFLQTLDFLGSDISEMPSSGVLPKQLVCLCITFAAERKTPSGHLAKQTVFGGTVFSVEVMTSLEELTIEFIGRSCLLADPVGWLVKGLGCLRELRVLNICFKSFDEEEGGRDLVESLGHLDKLERLTICGPLLSPKWQAKDLVLSHDLQHLVVNSIYFSELPSCINPWRLPSLSHLDLSLLHMDEEDLKSLGGLPELYYLSLALPLWYPVTIPNISDSDACYFPKLRCFKLKNSMFSFTANKDDSVSFHIWYGLGTSRTCVSDDENRGSTICSQGAATEAPRFMPRLQVLNLDLRSLFAIPNWLNNCNLGWEHLSSLQEINADLEYAGVKNIILEMALRRAASVHPNHPTLRMKIL</sequence>
<evidence type="ECO:0000256" key="6">
    <source>
        <dbReference type="ARBA" id="ARBA00023054"/>
    </source>
</evidence>
<dbReference type="InterPro" id="IPR038005">
    <property type="entry name" value="RX-like_CC"/>
</dbReference>
<evidence type="ECO:0000256" key="4">
    <source>
        <dbReference type="ARBA" id="ARBA00022741"/>
    </source>
</evidence>
<dbReference type="Pfam" id="PF18052">
    <property type="entry name" value="Rx_N"/>
    <property type="match status" value="1"/>
</dbReference>
<evidence type="ECO:0008006" key="13">
    <source>
        <dbReference type="Google" id="ProtNLM"/>
    </source>
</evidence>
<evidence type="ECO:0000259" key="8">
    <source>
        <dbReference type="Pfam" id="PF18052"/>
    </source>
</evidence>
<accession>A0A921R2E9</accession>
<dbReference type="Gene3D" id="1.20.5.4130">
    <property type="match status" value="1"/>
</dbReference>
<dbReference type="Gene3D" id="1.10.8.430">
    <property type="entry name" value="Helical domain of apoptotic protease-activating factors"/>
    <property type="match status" value="1"/>
</dbReference>
<evidence type="ECO:0000313" key="11">
    <source>
        <dbReference type="EMBL" id="KAG0531090.1"/>
    </source>
</evidence>
<dbReference type="Pfam" id="PF23559">
    <property type="entry name" value="WHD_DRP"/>
    <property type="match status" value="1"/>
</dbReference>
<feature type="domain" description="Disease resistance N-terminal" evidence="8">
    <location>
        <begin position="8"/>
        <end position="93"/>
    </location>
</feature>
<dbReference type="PANTHER" id="PTHR23155:SF1116">
    <property type="entry name" value="OS12G0273300 PROTEIN"/>
    <property type="match status" value="1"/>
</dbReference>
<dbReference type="PRINTS" id="PR00364">
    <property type="entry name" value="DISEASERSIST"/>
</dbReference>
<dbReference type="Proteomes" id="UP000807115">
    <property type="component" value="Chromosome 5"/>
</dbReference>
<evidence type="ECO:0000259" key="7">
    <source>
        <dbReference type="Pfam" id="PF00931"/>
    </source>
</evidence>
<dbReference type="Pfam" id="PF00931">
    <property type="entry name" value="NB-ARC"/>
    <property type="match status" value="1"/>
</dbReference>
<keyword evidence="3" id="KW-0677">Repeat</keyword>
<dbReference type="SUPFAM" id="SSF52047">
    <property type="entry name" value="RNI-like"/>
    <property type="match status" value="1"/>
</dbReference>
<dbReference type="InterPro" id="IPR036388">
    <property type="entry name" value="WH-like_DNA-bd_sf"/>
</dbReference>
<evidence type="ECO:0000256" key="1">
    <source>
        <dbReference type="ARBA" id="ARBA00008894"/>
    </source>
</evidence>
<proteinExistence type="inferred from homology"/>
<evidence type="ECO:0000259" key="10">
    <source>
        <dbReference type="Pfam" id="PF23598"/>
    </source>
</evidence>
<feature type="domain" description="Disease resistance protein winged helix" evidence="9">
    <location>
        <begin position="437"/>
        <end position="508"/>
    </location>
</feature>
<dbReference type="Gene3D" id="3.40.50.300">
    <property type="entry name" value="P-loop containing nucleotide triphosphate hydrolases"/>
    <property type="match status" value="1"/>
</dbReference>
<dbReference type="InterPro" id="IPR002182">
    <property type="entry name" value="NB-ARC"/>
</dbReference>
<dbReference type="InterPro" id="IPR055414">
    <property type="entry name" value="LRR_R13L4/SHOC2-like"/>
</dbReference>
<dbReference type="SUPFAM" id="SSF52540">
    <property type="entry name" value="P-loop containing nucleoside triphosphate hydrolases"/>
    <property type="match status" value="1"/>
</dbReference>
<dbReference type="EMBL" id="CM027684">
    <property type="protein sequence ID" value="KAG0531090.1"/>
    <property type="molecule type" value="Genomic_DNA"/>
</dbReference>
<reference evidence="11" key="2">
    <citation type="submission" date="2020-10" db="EMBL/GenBank/DDBJ databases">
        <authorList>
            <person name="Cooper E.A."/>
            <person name="Brenton Z.W."/>
            <person name="Flinn B.S."/>
            <person name="Jenkins J."/>
            <person name="Shu S."/>
            <person name="Flowers D."/>
            <person name="Luo F."/>
            <person name="Wang Y."/>
            <person name="Xia P."/>
            <person name="Barry K."/>
            <person name="Daum C."/>
            <person name="Lipzen A."/>
            <person name="Yoshinaga Y."/>
            <person name="Schmutz J."/>
            <person name="Saski C."/>
            <person name="Vermerris W."/>
            <person name="Kresovich S."/>
        </authorList>
    </citation>
    <scope>NUCLEOTIDE SEQUENCE</scope>
</reference>
<dbReference type="AlphaFoldDB" id="A0A921R2E9"/>
<evidence type="ECO:0000313" key="12">
    <source>
        <dbReference type="Proteomes" id="UP000807115"/>
    </source>
</evidence>
<dbReference type="FunFam" id="1.10.10.10:FF:000322">
    <property type="entry name" value="Probable disease resistance protein At1g63360"/>
    <property type="match status" value="1"/>
</dbReference>
<feature type="domain" description="Disease resistance R13L4/SHOC-2-like LRR" evidence="10">
    <location>
        <begin position="556"/>
        <end position="977"/>
    </location>
</feature>
<dbReference type="Gramene" id="EES10297">
    <property type="protein sequence ID" value="EES10297"/>
    <property type="gene ID" value="SORBI_3005G226400"/>
</dbReference>
<keyword evidence="6" id="KW-0175">Coiled coil</keyword>
<protein>
    <recommendedName>
        <fullName evidence="13">AAA+ ATPase domain-containing protein</fullName>
    </recommendedName>
</protein>
<evidence type="ECO:0000259" key="9">
    <source>
        <dbReference type="Pfam" id="PF23559"/>
    </source>
</evidence>
<keyword evidence="4" id="KW-0547">Nucleotide-binding</keyword>
<dbReference type="Pfam" id="PF23598">
    <property type="entry name" value="LRR_14"/>
    <property type="match status" value="1"/>
</dbReference>
<dbReference type="InterPro" id="IPR042197">
    <property type="entry name" value="Apaf_helical"/>
</dbReference>
<dbReference type="InterPro" id="IPR041118">
    <property type="entry name" value="Rx_N"/>
</dbReference>
<comment type="caution">
    <text evidence="11">The sequence shown here is derived from an EMBL/GenBank/DDBJ whole genome shotgun (WGS) entry which is preliminary data.</text>
</comment>
<dbReference type="GO" id="GO:0042742">
    <property type="term" value="P:defense response to bacterium"/>
    <property type="evidence" value="ECO:0007669"/>
    <property type="project" value="UniProtKB-ARBA"/>
</dbReference>
<comment type="similarity">
    <text evidence="1">Belongs to the disease resistance NB-LRR family.</text>
</comment>
<evidence type="ECO:0000256" key="5">
    <source>
        <dbReference type="ARBA" id="ARBA00022821"/>
    </source>
</evidence>
<dbReference type="GO" id="GO:0002758">
    <property type="term" value="P:innate immune response-activating signaling pathway"/>
    <property type="evidence" value="ECO:0007669"/>
    <property type="project" value="UniProtKB-ARBA"/>
</dbReference>
<name>A0A921R2E9_SORBI</name>
<dbReference type="PANTHER" id="PTHR23155">
    <property type="entry name" value="DISEASE RESISTANCE PROTEIN RP"/>
    <property type="match status" value="1"/>
</dbReference>
<dbReference type="GO" id="GO:0009626">
    <property type="term" value="P:plant-type hypersensitive response"/>
    <property type="evidence" value="ECO:0007669"/>
    <property type="project" value="UniProtKB-ARBA"/>
</dbReference>
<evidence type="ECO:0000256" key="2">
    <source>
        <dbReference type="ARBA" id="ARBA00022614"/>
    </source>
</evidence>